<feature type="domain" description="OmpR/PhoB-type" evidence="7">
    <location>
        <begin position="148"/>
        <end position="246"/>
    </location>
</feature>
<dbReference type="InterPro" id="IPR011006">
    <property type="entry name" value="CheY-like_superfamily"/>
</dbReference>
<dbReference type="InterPro" id="IPR036388">
    <property type="entry name" value="WH-like_DNA-bd_sf"/>
</dbReference>
<dbReference type="InterPro" id="IPR039420">
    <property type="entry name" value="WalR-like"/>
</dbReference>
<reference evidence="9" key="1">
    <citation type="submission" date="2019-08" db="EMBL/GenBank/DDBJ databases">
        <title>Arthrobacter sp. nov., isolated from plateau pika and Tibetan wild ass.</title>
        <authorList>
            <person name="Ge Y."/>
        </authorList>
    </citation>
    <scope>NUCLEOTIDE SEQUENCE [LARGE SCALE GENOMIC DNA]</scope>
    <source>
        <strain evidence="9">HF-4214</strain>
    </source>
</reference>
<accession>A0A6N7RM56</accession>
<dbReference type="Pfam" id="PF00072">
    <property type="entry name" value="Response_reg"/>
    <property type="match status" value="1"/>
</dbReference>
<keyword evidence="1 4" id="KW-0597">Phosphoprotein</keyword>
<dbReference type="GO" id="GO:0000976">
    <property type="term" value="F:transcription cis-regulatory region binding"/>
    <property type="evidence" value="ECO:0007669"/>
    <property type="project" value="TreeGrafter"/>
</dbReference>
<evidence type="ECO:0000256" key="1">
    <source>
        <dbReference type="ARBA" id="ARBA00022553"/>
    </source>
</evidence>
<dbReference type="SMART" id="SM00862">
    <property type="entry name" value="Trans_reg_C"/>
    <property type="match status" value="1"/>
</dbReference>
<evidence type="ECO:0000259" key="7">
    <source>
        <dbReference type="PROSITE" id="PS51755"/>
    </source>
</evidence>
<feature type="domain" description="Response regulatory" evidence="6">
    <location>
        <begin position="16"/>
        <end position="135"/>
    </location>
</feature>
<keyword evidence="2" id="KW-0902">Two-component regulatory system</keyword>
<name>A0A6N7RM56_9ACTN</name>
<evidence type="ECO:0000256" key="3">
    <source>
        <dbReference type="ARBA" id="ARBA00023125"/>
    </source>
</evidence>
<dbReference type="Proteomes" id="UP000438093">
    <property type="component" value="Unassembled WGS sequence"/>
</dbReference>
<dbReference type="GO" id="GO:0006355">
    <property type="term" value="P:regulation of DNA-templated transcription"/>
    <property type="evidence" value="ECO:0007669"/>
    <property type="project" value="InterPro"/>
</dbReference>
<dbReference type="PROSITE" id="PS51755">
    <property type="entry name" value="OMPR_PHOB"/>
    <property type="match status" value="1"/>
</dbReference>
<evidence type="ECO:0000256" key="5">
    <source>
        <dbReference type="PROSITE-ProRule" id="PRU01091"/>
    </source>
</evidence>
<evidence type="ECO:0000259" key="6">
    <source>
        <dbReference type="PROSITE" id="PS50110"/>
    </source>
</evidence>
<proteinExistence type="predicted"/>
<sequence length="250" mass="26987">MNEGEASVTDAKTGVTVLIVEDDAHISGIVADCLGNAGYACTQAFSGTEARLVLEAAAARGERFDVVVCDLMLPGLPGEDIVRLIRATDAHMPIVVTSARTSATDKIDLLKLGADDYLAKPFDLDELLARIEVQLRHRGRALASQPGGDVLRVGAWAIDRAARTLTVDGAEVPLTRTEFNIVELLAAHPRKVYTKQELFELAWSEPYAAEDSTVSVHVSNIRAKLKSTDTDGYIRTVWGLGFKLAVDEGR</sequence>
<dbReference type="FunFam" id="1.10.10.10:FF:000018">
    <property type="entry name" value="DNA-binding response regulator ResD"/>
    <property type="match status" value="1"/>
</dbReference>
<feature type="DNA-binding region" description="OmpR/PhoB-type" evidence="5">
    <location>
        <begin position="148"/>
        <end position="246"/>
    </location>
</feature>
<dbReference type="CDD" id="cd00383">
    <property type="entry name" value="trans_reg_C"/>
    <property type="match status" value="1"/>
</dbReference>
<comment type="caution">
    <text evidence="8">The sequence shown here is derived from an EMBL/GenBank/DDBJ whole genome shotgun (WGS) entry which is preliminary data.</text>
</comment>
<dbReference type="Gene3D" id="3.40.50.2300">
    <property type="match status" value="1"/>
</dbReference>
<evidence type="ECO:0000256" key="4">
    <source>
        <dbReference type="PROSITE-ProRule" id="PRU00169"/>
    </source>
</evidence>
<dbReference type="InterPro" id="IPR001789">
    <property type="entry name" value="Sig_transdc_resp-reg_receiver"/>
</dbReference>
<dbReference type="Gene3D" id="1.10.10.10">
    <property type="entry name" value="Winged helix-like DNA-binding domain superfamily/Winged helix DNA-binding domain"/>
    <property type="match status" value="1"/>
</dbReference>
<evidence type="ECO:0000256" key="2">
    <source>
        <dbReference type="ARBA" id="ARBA00023012"/>
    </source>
</evidence>
<evidence type="ECO:0000313" key="8">
    <source>
        <dbReference type="EMBL" id="MRX81991.1"/>
    </source>
</evidence>
<dbReference type="Pfam" id="PF00486">
    <property type="entry name" value="Trans_reg_C"/>
    <property type="match status" value="1"/>
</dbReference>
<keyword evidence="3 5" id="KW-0238">DNA-binding</keyword>
<dbReference type="GO" id="GO:0032993">
    <property type="term" value="C:protein-DNA complex"/>
    <property type="evidence" value="ECO:0007669"/>
    <property type="project" value="TreeGrafter"/>
</dbReference>
<dbReference type="SMART" id="SM00448">
    <property type="entry name" value="REC"/>
    <property type="match status" value="1"/>
</dbReference>
<dbReference type="AlphaFoldDB" id="A0A6N7RM56"/>
<dbReference type="GO" id="GO:0005829">
    <property type="term" value="C:cytosol"/>
    <property type="evidence" value="ECO:0007669"/>
    <property type="project" value="TreeGrafter"/>
</dbReference>
<gene>
    <name evidence="8" type="ORF">GJG86_05745</name>
</gene>
<dbReference type="SUPFAM" id="SSF52172">
    <property type="entry name" value="CheY-like"/>
    <property type="match status" value="1"/>
</dbReference>
<dbReference type="PROSITE" id="PS50110">
    <property type="entry name" value="RESPONSE_REGULATORY"/>
    <property type="match status" value="1"/>
</dbReference>
<dbReference type="EMBL" id="VTFY01000003">
    <property type="protein sequence ID" value="MRX81991.1"/>
    <property type="molecule type" value="Genomic_DNA"/>
</dbReference>
<dbReference type="PANTHER" id="PTHR48111">
    <property type="entry name" value="REGULATOR OF RPOS"/>
    <property type="match status" value="1"/>
</dbReference>
<protein>
    <submittedName>
        <fullName evidence="8">Response regulator</fullName>
    </submittedName>
</protein>
<feature type="modified residue" description="4-aspartylphosphate" evidence="4">
    <location>
        <position position="70"/>
    </location>
</feature>
<organism evidence="8 9">
    <name type="scientific">Eggerthella guodeyinii</name>
    <dbReference type="NCBI Taxonomy" id="2690837"/>
    <lineage>
        <taxon>Bacteria</taxon>
        <taxon>Bacillati</taxon>
        <taxon>Actinomycetota</taxon>
        <taxon>Coriobacteriia</taxon>
        <taxon>Eggerthellales</taxon>
        <taxon>Eggerthellaceae</taxon>
        <taxon>Eggerthella</taxon>
    </lineage>
</organism>
<keyword evidence="9" id="KW-1185">Reference proteome</keyword>
<evidence type="ECO:0000313" key="9">
    <source>
        <dbReference type="Proteomes" id="UP000438093"/>
    </source>
</evidence>
<dbReference type="PANTHER" id="PTHR48111:SF2">
    <property type="entry name" value="RESPONSE REGULATOR SAER"/>
    <property type="match status" value="1"/>
</dbReference>
<dbReference type="GO" id="GO:0000156">
    <property type="term" value="F:phosphorelay response regulator activity"/>
    <property type="evidence" value="ECO:0007669"/>
    <property type="project" value="TreeGrafter"/>
</dbReference>
<dbReference type="InterPro" id="IPR001867">
    <property type="entry name" value="OmpR/PhoB-type_DNA-bd"/>
</dbReference>